<reference evidence="2" key="1">
    <citation type="submission" date="2021-01" db="EMBL/GenBank/DDBJ databases">
        <authorList>
            <person name="Corre E."/>
            <person name="Pelletier E."/>
            <person name="Niang G."/>
            <person name="Scheremetjew M."/>
            <person name="Finn R."/>
            <person name="Kale V."/>
            <person name="Holt S."/>
            <person name="Cochrane G."/>
            <person name="Meng A."/>
            <person name="Brown T."/>
            <person name="Cohen L."/>
        </authorList>
    </citation>
    <scope>NUCLEOTIDE SEQUENCE</scope>
    <source>
        <strain evidence="2">CCMP1756</strain>
    </source>
</reference>
<dbReference type="EMBL" id="HBIW01026025">
    <property type="protein sequence ID" value="CAE0707012.1"/>
    <property type="molecule type" value="Transcribed_RNA"/>
</dbReference>
<evidence type="ECO:0000313" key="3">
    <source>
        <dbReference type="EMBL" id="CAH0379557.1"/>
    </source>
</evidence>
<evidence type="ECO:0000313" key="2">
    <source>
        <dbReference type="EMBL" id="CAE0707012.1"/>
    </source>
</evidence>
<reference evidence="3" key="2">
    <citation type="submission" date="2021-11" db="EMBL/GenBank/DDBJ databases">
        <authorList>
            <consortium name="Genoscope - CEA"/>
            <person name="William W."/>
        </authorList>
    </citation>
    <scope>NUCLEOTIDE SEQUENCE</scope>
</reference>
<accession>A0A7S4A8N2</accession>
<sequence length="250" mass="28651">MTEALQAARPHHHETLVNQFHDEFVTPSELRDRVEGCLKERPSKTKGKIPKEGEGTVTAAHLLPVKHPQYPAHALLKVDDVRILATPAQLLKLADDDPRFGRLRERGLYAEWDPSNFTERRLRYSYIIKVPVELNGGTFFVRSATKLYAPRAPVATVRRRSRSPKKRRPRTAKERQNGCVDRSVGFLDAMRDASFNARRRRQRSVRRLVNSDDYDFAAQWRVASEFVEASGARVPHEALDWEAMDATDLL</sequence>
<proteinExistence type="predicted"/>
<dbReference type="EMBL" id="CAKKNE010000006">
    <property type="protein sequence ID" value="CAH0379557.1"/>
    <property type="molecule type" value="Genomic_DNA"/>
</dbReference>
<organism evidence="2">
    <name type="scientific">Pelagomonas calceolata</name>
    <dbReference type="NCBI Taxonomy" id="35677"/>
    <lineage>
        <taxon>Eukaryota</taxon>
        <taxon>Sar</taxon>
        <taxon>Stramenopiles</taxon>
        <taxon>Ochrophyta</taxon>
        <taxon>Pelagophyceae</taxon>
        <taxon>Pelagomonadales</taxon>
        <taxon>Pelagomonadaceae</taxon>
        <taxon>Pelagomonas</taxon>
    </lineage>
</organism>
<dbReference type="AlphaFoldDB" id="A0A7S4A8N2"/>
<dbReference type="Proteomes" id="UP000789595">
    <property type="component" value="Unassembled WGS sequence"/>
</dbReference>
<evidence type="ECO:0000256" key="1">
    <source>
        <dbReference type="SAM" id="MobiDB-lite"/>
    </source>
</evidence>
<feature type="compositionally biased region" description="Basic residues" evidence="1">
    <location>
        <begin position="157"/>
        <end position="170"/>
    </location>
</feature>
<protein>
    <submittedName>
        <fullName evidence="2">Uncharacterized protein</fullName>
    </submittedName>
</protein>
<name>A0A7S4A8N2_9STRA</name>
<gene>
    <name evidence="2" type="ORF">PCAL00307_LOCUS22463</name>
    <name evidence="3" type="ORF">PECAL_6P11850</name>
</gene>
<keyword evidence="4" id="KW-1185">Reference proteome</keyword>
<evidence type="ECO:0000313" key="4">
    <source>
        <dbReference type="Proteomes" id="UP000789595"/>
    </source>
</evidence>
<feature type="region of interest" description="Disordered" evidence="1">
    <location>
        <begin position="154"/>
        <end position="176"/>
    </location>
</feature>